<evidence type="ECO:0000313" key="2">
    <source>
        <dbReference type="EMBL" id="ALO66730.1"/>
    </source>
</evidence>
<sequence>MNAVGFAELEAVCSSLRLAPRVVSTGIETLVLPPGITEKMVANDLGDASEALIKMGISKTTAVEAFISFSERGVPGFSARLQQWFKAKYAEGILASLSGDDLFSFVCSAALDNAGVNRNELLEAAAIAVVVHLFEICEIFEAARAAS</sequence>
<evidence type="ECO:0000313" key="3">
    <source>
        <dbReference type="Proteomes" id="UP000059574"/>
    </source>
</evidence>
<proteinExistence type="predicted"/>
<organism evidence="2 3">
    <name type="scientific">Arthrobacter alpinus</name>
    <dbReference type="NCBI Taxonomy" id="656366"/>
    <lineage>
        <taxon>Bacteria</taxon>
        <taxon>Bacillati</taxon>
        <taxon>Actinomycetota</taxon>
        <taxon>Actinomycetes</taxon>
        <taxon>Micrococcales</taxon>
        <taxon>Micrococcaceae</taxon>
        <taxon>Arthrobacter</taxon>
    </lineage>
</organism>
<protein>
    <recommendedName>
        <fullName evidence="1">ABC-three component systems C-terminal domain-containing protein</fullName>
    </recommendedName>
</protein>
<dbReference type="InterPro" id="IPR046919">
    <property type="entry name" value="ABC-3C_CTD10"/>
</dbReference>
<feature type="domain" description="ABC-three component systems C-terminal" evidence="1">
    <location>
        <begin position="8"/>
        <end position="141"/>
    </location>
</feature>
<evidence type="ECO:0000259" key="1">
    <source>
        <dbReference type="Pfam" id="PF20275"/>
    </source>
</evidence>
<name>A0A0S2LYT8_9MICC</name>
<reference evidence="2 3" key="2">
    <citation type="journal article" date="2016" name="J. Biotechnol.">
        <title>Complete genome sequence of Arthrobacter alpinus ERGS4:06, a yellow pigmented bacterium tolerant to cold and radiations isolated from Sikkim Himalaya.</title>
        <authorList>
            <person name="Kumar R."/>
            <person name="Singh D."/>
            <person name="Swarnkar M.K."/>
            <person name="Singh A.K."/>
            <person name="Kumar S."/>
        </authorList>
    </citation>
    <scope>NUCLEOTIDE SEQUENCE [LARGE SCALE GENOMIC DNA]</scope>
    <source>
        <strain evidence="2 3">ERGS4:06</strain>
    </source>
</reference>
<reference evidence="3" key="1">
    <citation type="submission" date="2015-11" db="EMBL/GenBank/DDBJ databases">
        <authorList>
            <person name="Kumar R."/>
            <person name="Singh D."/>
            <person name="Swarnkar M.K."/>
            <person name="Singh A.K."/>
            <person name="Kumar S."/>
        </authorList>
    </citation>
    <scope>NUCLEOTIDE SEQUENCE [LARGE SCALE GENOMIC DNA]</scope>
    <source>
        <strain evidence="3">ERGS4:06</strain>
    </source>
</reference>
<dbReference type="Pfam" id="PF20275">
    <property type="entry name" value="CTD10"/>
    <property type="match status" value="1"/>
</dbReference>
<dbReference type="Proteomes" id="UP000059574">
    <property type="component" value="Chromosome"/>
</dbReference>
<dbReference type="EMBL" id="CP013200">
    <property type="protein sequence ID" value="ALO66730.1"/>
    <property type="molecule type" value="Genomic_DNA"/>
</dbReference>
<dbReference type="AlphaFoldDB" id="A0A0S2LYT8"/>
<gene>
    <name evidence="2" type="ORF">AS189_09735</name>
</gene>
<accession>A0A0S2LYT8</accession>